<evidence type="ECO:0000313" key="2">
    <source>
        <dbReference type="EMBL" id="SJM67008.1"/>
    </source>
</evidence>
<dbReference type="EMBL" id="FUGE01000062">
    <property type="protein sequence ID" value="SJM67008.1"/>
    <property type="molecule type" value="Genomic_DNA"/>
</dbReference>
<dbReference type="STRING" id="1945521.A1232T_00389"/>
<proteinExistence type="predicted"/>
<dbReference type="Proteomes" id="UP000188357">
    <property type="component" value="Unassembled WGS sequence"/>
</dbReference>
<keyword evidence="3" id="KW-1185">Reference proteome</keyword>
<accession>A0A1R4GFM8</accession>
<dbReference type="OrthoDB" id="6709940at2"/>
<sequence length="193" mass="21479">MGTWIAIAIGMFVLGTIMALKPSVVDMRLDKLCMTARKLELNPKVVACPDWVRGRNNEFGKGMIGQYSLIMDDMKFPETHYQVVDGVLKFENTQAQGSDVNSHSSSIDESHSTSKQRLAQRLEGEPLNLPPSMAPLVKGVYLKANSLVVFWQDGSYVQPATNPNFKMQQIEPELSALKSTMQSWAQKLVSKDS</sequence>
<evidence type="ECO:0000313" key="3">
    <source>
        <dbReference type="Proteomes" id="UP000188357"/>
    </source>
</evidence>
<feature type="region of interest" description="Disordered" evidence="1">
    <location>
        <begin position="95"/>
        <end position="126"/>
    </location>
</feature>
<dbReference type="AlphaFoldDB" id="A0A1R4GFM8"/>
<reference evidence="2 3" key="1">
    <citation type="submission" date="2017-02" db="EMBL/GenBank/DDBJ databases">
        <authorList>
            <person name="Peterson S.W."/>
        </authorList>
    </citation>
    <scope>NUCLEOTIDE SEQUENCE [LARGE SCALE GENOMIC DNA]</scope>
    <source>
        <strain evidence="2">Psychrobacter_piechaudii</strain>
    </source>
</reference>
<evidence type="ECO:0000256" key="1">
    <source>
        <dbReference type="SAM" id="MobiDB-lite"/>
    </source>
</evidence>
<name>A0A1R4GFM8_9GAMM</name>
<protein>
    <submittedName>
        <fullName evidence="2">Uncharacterized protein</fullName>
    </submittedName>
</protein>
<gene>
    <name evidence="2" type="ORF">A1232T_00389</name>
</gene>
<dbReference type="RefSeq" id="WP_077450240.1">
    <property type="nucleotide sequence ID" value="NZ_FUGE01000062.1"/>
</dbReference>
<organism evidence="2 3">
    <name type="scientific">Psychrobacter piechaudii</name>
    <dbReference type="NCBI Taxonomy" id="1945521"/>
    <lineage>
        <taxon>Bacteria</taxon>
        <taxon>Pseudomonadati</taxon>
        <taxon>Pseudomonadota</taxon>
        <taxon>Gammaproteobacteria</taxon>
        <taxon>Moraxellales</taxon>
        <taxon>Moraxellaceae</taxon>
        <taxon>Psychrobacter</taxon>
    </lineage>
</organism>